<sequence length="69" mass="7330">MADSVYIVVHPLAGDGRSVVAHVHAEDRALGVAHSFTGVLELLRAAGLETADGWPPIRWLGGGPEEWSE</sequence>
<dbReference type="AlphaFoldDB" id="A0AB39YDV8"/>
<evidence type="ECO:0000313" key="1">
    <source>
        <dbReference type="EMBL" id="XDV68255.1"/>
    </source>
</evidence>
<proteinExistence type="predicted"/>
<dbReference type="EMBL" id="CP165727">
    <property type="protein sequence ID" value="XDV68255.1"/>
    <property type="molecule type" value="Genomic_DNA"/>
</dbReference>
<dbReference type="RefSeq" id="WP_369779805.1">
    <property type="nucleotide sequence ID" value="NZ_CP165727.1"/>
</dbReference>
<protein>
    <submittedName>
        <fullName evidence="1">Uncharacterized protein</fullName>
    </submittedName>
</protein>
<reference evidence="1" key="1">
    <citation type="submission" date="2024-08" db="EMBL/GenBank/DDBJ databases">
        <authorList>
            <person name="Yu S.T."/>
        </authorList>
    </citation>
    <scope>NUCLEOTIDE SEQUENCE</scope>
    <source>
        <strain evidence="1">R33</strain>
    </source>
</reference>
<accession>A0AB39YDV8</accession>
<gene>
    <name evidence="1" type="ORF">AB5J51_37645</name>
</gene>
<name>A0AB39YDV8_9ACTN</name>
<organism evidence="1">
    <name type="scientific">Streptomyces sp. R33</name>
    <dbReference type="NCBI Taxonomy" id="3238629"/>
    <lineage>
        <taxon>Bacteria</taxon>
        <taxon>Bacillati</taxon>
        <taxon>Actinomycetota</taxon>
        <taxon>Actinomycetes</taxon>
        <taxon>Kitasatosporales</taxon>
        <taxon>Streptomycetaceae</taxon>
        <taxon>Streptomyces</taxon>
    </lineage>
</organism>